<accession>A0ABV2PPN7</accession>
<keyword evidence="4" id="KW-1185">Reference proteome</keyword>
<proteinExistence type="predicted"/>
<dbReference type="InterPro" id="IPR036582">
    <property type="entry name" value="Mao_N_sf"/>
</dbReference>
<dbReference type="Proteomes" id="UP001549363">
    <property type="component" value="Unassembled WGS sequence"/>
</dbReference>
<sequence length="310" mass="34445">MMKMKKFVPVAMTALLFGSAVVTPVASANEGSSTNAEQQIPQIQIDPVHIFNNTYGTIDHVNVSENITYYTLKDGEQSNILEVTKNTLVFDNTGKKVELQKGDKVVAYTFANKPQKAIYPPQFNPDVIIVETEEAGFVEVDYFFENLTNTYDILKLNIAENTELLNIKGDKVTAEDLAEKHLVVFYTASTKSIPAQTTPSKVIVLDDEKQNTTEIPNVQAEIAEILATDYYEVDGTKMVPLRVIAEKLGYTVESTGKGAIISKGNLSYTITRGEKMFGYNKALFPLEVAPALLEDQKTYVPVEFVETYLK</sequence>
<evidence type="ECO:0000313" key="3">
    <source>
        <dbReference type="EMBL" id="MET4562935.1"/>
    </source>
</evidence>
<keyword evidence="1" id="KW-0732">Signal</keyword>
<feature type="chain" id="PRO_5047301147" description="Copper amine oxidase-like N-terminal domain-containing protein" evidence="1">
    <location>
        <begin position="29"/>
        <end position="310"/>
    </location>
</feature>
<dbReference type="Gene3D" id="3.30.457.10">
    <property type="entry name" value="Copper amine oxidase-like, N-terminal domain"/>
    <property type="match status" value="1"/>
</dbReference>
<feature type="signal peptide" evidence="1">
    <location>
        <begin position="1"/>
        <end position="28"/>
    </location>
</feature>
<protein>
    <recommendedName>
        <fullName evidence="2">Copper amine oxidase-like N-terminal domain-containing protein</fullName>
    </recommendedName>
</protein>
<dbReference type="InterPro" id="IPR012854">
    <property type="entry name" value="Cu_amine_oxidase-like_N"/>
</dbReference>
<evidence type="ECO:0000256" key="1">
    <source>
        <dbReference type="SAM" id="SignalP"/>
    </source>
</evidence>
<evidence type="ECO:0000313" key="4">
    <source>
        <dbReference type="Proteomes" id="UP001549363"/>
    </source>
</evidence>
<reference evidence="3 4" key="1">
    <citation type="submission" date="2024-06" db="EMBL/GenBank/DDBJ databases">
        <title>Sorghum-associated microbial communities from plants grown in Nebraska, USA.</title>
        <authorList>
            <person name="Schachtman D."/>
        </authorList>
    </citation>
    <scope>NUCLEOTIDE SEQUENCE [LARGE SCALE GENOMIC DNA]</scope>
    <source>
        <strain evidence="3 4">736</strain>
    </source>
</reference>
<feature type="domain" description="Copper amine oxidase-like N-terminal" evidence="2">
    <location>
        <begin position="232"/>
        <end position="309"/>
    </location>
</feature>
<dbReference type="Pfam" id="PF07833">
    <property type="entry name" value="Cu_amine_oxidN1"/>
    <property type="match status" value="1"/>
</dbReference>
<organism evidence="3 4">
    <name type="scientific">Lysinibacillus parviboronicapiens</name>
    <dbReference type="NCBI Taxonomy" id="436516"/>
    <lineage>
        <taxon>Bacteria</taxon>
        <taxon>Bacillati</taxon>
        <taxon>Bacillota</taxon>
        <taxon>Bacilli</taxon>
        <taxon>Bacillales</taxon>
        <taxon>Bacillaceae</taxon>
        <taxon>Lysinibacillus</taxon>
    </lineage>
</organism>
<gene>
    <name evidence="3" type="ORF">ABIA69_004126</name>
</gene>
<evidence type="ECO:0000259" key="2">
    <source>
        <dbReference type="Pfam" id="PF07833"/>
    </source>
</evidence>
<dbReference type="EMBL" id="JBEPSB010000027">
    <property type="protein sequence ID" value="MET4562935.1"/>
    <property type="molecule type" value="Genomic_DNA"/>
</dbReference>
<dbReference type="SUPFAM" id="SSF55383">
    <property type="entry name" value="Copper amine oxidase, domain N"/>
    <property type="match status" value="1"/>
</dbReference>
<comment type="caution">
    <text evidence="3">The sequence shown here is derived from an EMBL/GenBank/DDBJ whole genome shotgun (WGS) entry which is preliminary data.</text>
</comment>
<name>A0ABV2PPN7_9BACI</name>